<dbReference type="EMBL" id="CP019288">
    <property type="protein sequence ID" value="QHI34693.1"/>
    <property type="molecule type" value="Genomic_DNA"/>
</dbReference>
<reference evidence="1 2" key="1">
    <citation type="journal article" date="2013" name="Int. J. Syst. Evol. Microbiol.">
        <title>Kordia antarctica sp. nov., isolated from Antarctic seawater.</title>
        <authorList>
            <person name="Baek K."/>
            <person name="Choi A."/>
            <person name="Kang I."/>
            <person name="Lee K."/>
            <person name="Cho J.C."/>
        </authorList>
    </citation>
    <scope>NUCLEOTIDE SEQUENCE [LARGE SCALE GENOMIC DNA]</scope>
    <source>
        <strain evidence="1 2">IMCC3317</strain>
    </source>
</reference>
<dbReference type="Proteomes" id="UP000464657">
    <property type="component" value="Chromosome"/>
</dbReference>
<sequence length="184" mass="21625">MKWINYMFVFLGIILMCNCKSNQVKSDNDLPLDIVAKTYVEKTVNGTRLKEAKSDLKLYISVYTDSGYFRNSKYILQIYIWDKNLFGSTPNDSIFSYQGIDSYFGSTEYKYKKLFKKKFAYIAGKAPKNDYKSLSDAISQISVYFNQENEITYIDFANEMYYNLLRDKVKFSKVFMLDLKVDDD</sequence>
<dbReference type="AlphaFoldDB" id="A0A7L4ZCN4"/>
<gene>
    <name evidence="1" type="ORF">IMCC3317_00360</name>
</gene>
<evidence type="ECO:0000313" key="1">
    <source>
        <dbReference type="EMBL" id="QHI34693.1"/>
    </source>
</evidence>
<evidence type="ECO:0000313" key="2">
    <source>
        <dbReference type="Proteomes" id="UP000464657"/>
    </source>
</evidence>
<protein>
    <submittedName>
        <fullName evidence="1">Uncharacterized protein</fullName>
    </submittedName>
</protein>
<dbReference type="RefSeq" id="WP_160127488.1">
    <property type="nucleotide sequence ID" value="NZ_CP019288.1"/>
</dbReference>
<keyword evidence="2" id="KW-1185">Reference proteome</keyword>
<organism evidence="1 2">
    <name type="scientific">Kordia antarctica</name>
    <dbReference type="NCBI Taxonomy" id="1218801"/>
    <lineage>
        <taxon>Bacteria</taxon>
        <taxon>Pseudomonadati</taxon>
        <taxon>Bacteroidota</taxon>
        <taxon>Flavobacteriia</taxon>
        <taxon>Flavobacteriales</taxon>
        <taxon>Flavobacteriaceae</taxon>
        <taxon>Kordia</taxon>
    </lineage>
</organism>
<dbReference type="KEGG" id="kan:IMCC3317_00360"/>
<proteinExistence type="predicted"/>
<name>A0A7L4ZCN4_9FLAO</name>
<accession>A0A7L4ZCN4</accession>